<keyword evidence="2" id="KW-1185">Reference proteome</keyword>
<reference evidence="1 2" key="1">
    <citation type="journal article" date="2019" name="Sci. Rep.">
        <title>Orb-weaving spider Araneus ventricosus genome elucidates the spidroin gene catalogue.</title>
        <authorList>
            <person name="Kono N."/>
            <person name="Nakamura H."/>
            <person name="Ohtoshi R."/>
            <person name="Moran D.A.P."/>
            <person name="Shinohara A."/>
            <person name="Yoshida Y."/>
            <person name="Fujiwara M."/>
            <person name="Mori M."/>
            <person name="Tomita M."/>
            <person name="Arakawa K."/>
        </authorList>
    </citation>
    <scope>NUCLEOTIDE SEQUENCE [LARGE SCALE GENOMIC DNA]</scope>
</reference>
<dbReference type="EMBL" id="BGPR01001044">
    <property type="protein sequence ID" value="GBM43833.1"/>
    <property type="molecule type" value="Genomic_DNA"/>
</dbReference>
<name>A0A4Y2FRI2_ARAVE</name>
<accession>A0A4Y2FRI2</accession>
<evidence type="ECO:0000313" key="1">
    <source>
        <dbReference type="EMBL" id="GBM43833.1"/>
    </source>
</evidence>
<evidence type="ECO:0008006" key="3">
    <source>
        <dbReference type="Google" id="ProtNLM"/>
    </source>
</evidence>
<gene>
    <name evidence="1" type="ORF">AVEN_166230_1</name>
</gene>
<comment type="caution">
    <text evidence="1">The sequence shown here is derived from an EMBL/GenBank/DDBJ whole genome shotgun (WGS) entry which is preliminary data.</text>
</comment>
<protein>
    <recommendedName>
        <fullName evidence="3">Reverse transcriptase zinc-binding domain-containing protein</fullName>
    </recommendedName>
</protein>
<dbReference type="Proteomes" id="UP000499080">
    <property type="component" value="Unassembled WGS sequence"/>
</dbReference>
<proteinExistence type="predicted"/>
<organism evidence="1 2">
    <name type="scientific">Araneus ventricosus</name>
    <name type="common">Orbweaver spider</name>
    <name type="synonym">Epeira ventricosa</name>
    <dbReference type="NCBI Taxonomy" id="182803"/>
    <lineage>
        <taxon>Eukaryota</taxon>
        <taxon>Metazoa</taxon>
        <taxon>Ecdysozoa</taxon>
        <taxon>Arthropoda</taxon>
        <taxon>Chelicerata</taxon>
        <taxon>Arachnida</taxon>
        <taxon>Araneae</taxon>
        <taxon>Araneomorphae</taxon>
        <taxon>Entelegynae</taxon>
        <taxon>Araneoidea</taxon>
        <taxon>Araneidae</taxon>
        <taxon>Araneus</taxon>
    </lineage>
</organism>
<dbReference type="AlphaFoldDB" id="A0A4Y2FRI2"/>
<evidence type="ECO:0000313" key="2">
    <source>
        <dbReference type="Proteomes" id="UP000499080"/>
    </source>
</evidence>
<sequence length="157" mass="18731">MVEDVYEHENHTIELTQLGTSEENIDFNFSPSTLETKNLARKEIISEWPRRWDSNERERWTNVFFDNVKEDRLQGGFYRNQIFSGHGMFSTHQAKLFGKSSFCFCGLAYGTIDHVLRECLLWWHLRKSWSADWAKRELKDLMLNSNFRSLLDYVNII</sequence>